<dbReference type="GO" id="GO:0006281">
    <property type="term" value="P:DNA repair"/>
    <property type="evidence" value="ECO:0007669"/>
    <property type="project" value="InterPro"/>
</dbReference>
<dbReference type="RefSeq" id="WP_179388717.1">
    <property type="nucleotide sequence ID" value="NZ_JACBYQ010000001.1"/>
</dbReference>
<name>A0A7Y9LSY1_9MICC</name>
<dbReference type="EMBL" id="JACBYQ010000001">
    <property type="protein sequence ID" value="NYE95021.1"/>
    <property type="molecule type" value="Genomic_DNA"/>
</dbReference>
<dbReference type="Gene3D" id="1.10.10.10">
    <property type="entry name" value="Winged helix-like DNA-binding domain superfamily/Winged helix DNA-binding domain"/>
    <property type="match status" value="1"/>
</dbReference>
<feature type="compositionally biased region" description="Basic and acidic residues" evidence="2">
    <location>
        <begin position="64"/>
        <end position="79"/>
    </location>
</feature>
<dbReference type="PANTHER" id="PTHR42942:SF1">
    <property type="entry name" value="ALKYLTRANSFERASE-LIKE PROTEIN 1"/>
    <property type="match status" value="1"/>
</dbReference>
<feature type="domain" description="Methylated-DNA-[protein]-cysteine S-methyltransferase DNA binding" evidence="3">
    <location>
        <begin position="7"/>
        <end position="63"/>
    </location>
</feature>
<evidence type="ECO:0000259" key="3">
    <source>
        <dbReference type="Pfam" id="PF01035"/>
    </source>
</evidence>
<dbReference type="GO" id="GO:0003824">
    <property type="term" value="F:catalytic activity"/>
    <property type="evidence" value="ECO:0007669"/>
    <property type="project" value="InterPro"/>
</dbReference>
<dbReference type="Proteomes" id="UP000521748">
    <property type="component" value="Unassembled WGS sequence"/>
</dbReference>
<gene>
    <name evidence="4" type="ORF">FHU41_001242</name>
</gene>
<dbReference type="InterPro" id="IPR036388">
    <property type="entry name" value="WH-like_DNA-bd_sf"/>
</dbReference>
<keyword evidence="5" id="KW-1185">Reference proteome</keyword>
<dbReference type="InterPro" id="IPR052520">
    <property type="entry name" value="ATL_DNA_repair"/>
</dbReference>
<dbReference type="AlphaFoldDB" id="A0A7Y9LSY1"/>
<sequence length="134" mass="15241">MRTDYIDAVRDLVTLIPPGRVLAYGDVAELLGLGGPRQVGSVMSHHGDNLPWWRVLRASGQPPEGHDERALAEYRKEQTPLRGKTSGQDASWKVDMRRARWQPAEQEWLSLDALAERFEPRDRILSEPDDEMVP</sequence>
<dbReference type="Pfam" id="PF01035">
    <property type="entry name" value="DNA_binding_1"/>
    <property type="match status" value="1"/>
</dbReference>
<dbReference type="PANTHER" id="PTHR42942">
    <property type="entry name" value="6-O-METHYLGUANINE DNA METHYLTRANSFERASE"/>
    <property type="match status" value="1"/>
</dbReference>
<keyword evidence="1" id="KW-0227">DNA damage</keyword>
<evidence type="ECO:0000256" key="2">
    <source>
        <dbReference type="SAM" id="MobiDB-lite"/>
    </source>
</evidence>
<feature type="region of interest" description="Disordered" evidence="2">
    <location>
        <begin position="59"/>
        <end position="90"/>
    </location>
</feature>
<reference evidence="4 5" key="1">
    <citation type="submission" date="2020-07" db="EMBL/GenBank/DDBJ databases">
        <title>Sequencing the genomes of 1000 actinobacteria strains.</title>
        <authorList>
            <person name="Klenk H.-P."/>
        </authorList>
    </citation>
    <scope>NUCLEOTIDE SEQUENCE [LARGE SCALE GENOMIC DNA]</scope>
    <source>
        <strain evidence="4 5">DSM 102047</strain>
    </source>
</reference>
<dbReference type="InterPro" id="IPR036217">
    <property type="entry name" value="MethylDNA_cys_MeTrfase_DNAb"/>
</dbReference>
<proteinExistence type="predicted"/>
<evidence type="ECO:0000313" key="4">
    <source>
        <dbReference type="EMBL" id="NYE95021.1"/>
    </source>
</evidence>
<accession>A0A7Y9LSY1</accession>
<dbReference type="SUPFAM" id="SSF46767">
    <property type="entry name" value="Methylated DNA-protein cysteine methyltransferase, C-terminal domain"/>
    <property type="match status" value="1"/>
</dbReference>
<comment type="caution">
    <text evidence="4">The sequence shown here is derived from an EMBL/GenBank/DDBJ whole genome shotgun (WGS) entry which is preliminary data.</text>
</comment>
<evidence type="ECO:0000256" key="1">
    <source>
        <dbReference type="ARBA" id="ARBA00022763"/>
    </source>
</evidence>
<dbReference type="InterPro" id="IPR014048">
    <property type="entry name" value="MethylDNA_cys_MeTrfase_DNA-bd"/>
</dbReference>
<dbReference type="CDD" id="cd06445">
    <property type="entry name" value="ATase"/>
    <property type="match status" value="1"/>
</dbReference>
<organism evidence="4 5">
    <name type="scientific">Psychromicrobium silvestre</name>
    <dbReference type="NCBI Taxonomy" id="1645614"/>
    <lineage>
        <taxon>Bacteria</taxon>
        <taxon>Bacillati</taxon>
        <taxon>Actinomycetota</taxon>
        <taxon>Actinomycetes</taxon>
        <taxon>Micrococcales</taxon>
        <taxon>Micrococcaceae</taxon>
        <taxon>Psychromicrobium</taxon>
    </lineage>
</organism>
<protein>
    <submittedName>
        <fullName evidence="4">Alkylated DNA nucleotide flippase Atl1</fullName>
    </submittedName>
</protein>
<evidence type="ECO:0000313" key="5">
    <source>
        <dbReference type="Proteomes" id="UP000521748"/>
    </source>
</evidence>